<evidence type="ECO:0008006" key="3">
    <source>
        <dbReference type="Google" id="ProtNLM"/>
    </source>
</evidence>
<name>A0A1H9UCG5_9ACTN</name>
<gene>
    <name evidence="1" type="ORF">SAMN05421870_10845</name>
</gene>
<dbReference type="EMBL" id="FOGO01000008">
    <property type="protein sequence ID" value="SES06941.1"/>
    <property type="molecule type" value="Genomic_DNA"/>
</dbReference>
<organism evidence="1 2">
    <name type="scientific">Streptomyces qinglanensis</name>
    <dbReference type="NCBI Taxonomy" id="943816"/>
    <lineage>
        <taxon>Bacteria</taxon>
        <taxon>Bacillati</taxon>
        <taxon>Actinomycetota</taxon>
        <taxon>Actinomycetes</taxon>
        <taxon>Kitasatosporales</taxon>
        <taxon>Streptomycetaceae</taxon>
        <taxon>Streptomyces</taxon>
    </lineage>
</organism>
<dbReference type="Proteomes" id="UP000182841">
    <property type="component" value="Unassembled WGS sequence"/>
</dbReference>
<evidence type="ECO:0000313" key="1">
    <source>
        <dbReference type="EMBL" id="SES06941.1"/>
    </source>
</evidence>
<sequence>MTHDVPLPPRTGLPTSEERLRAALRYAQGGAEPSVAPGAPFGAPGRAMITGLAALALHCFAAAPSLLDLDRIDVLVPELGESPGPGTRVPLLSGCAYTSAHLVRTRIVPEPEEITGLPVAPVPRALADAVAQLADADEVRGLLTEAVRGGHCEPQPVVRELTRARLLGLPHVADAVESLLAEGRALTEGLLYGMVFGQGLPDPCWNVELRVPGGPHLGAVDAYWPDQAVAVEIDARTPRAGAEAAWDACTHKRESLEQFGVTVIHVTPEKLRETPAQQAAVVRTALMAAAEQPPAEYVAVLPR</sequence>
<dbReference type="OrthoDB" id="4870610at2"/>
<dbReference type="AlphaFoldDB" id="A0A1H9UCG5"/>
<proteinExistence type="predicted"/>
<reference evidence="2" key="1">
    <citation type="submission" date="2016-10" db="EMBL/GenBank/DDBJ databases">
        <authorList>
            <person name="Varghese N."/>
            <person name="Submissions S."/>
        </authorList>
    </citation>
    <scope>NUCLEOTIDE SEQUENCE [LARGE SCALE GENOMIC DNA]</scope>
    <source>
        <strain evidence="2">CGMCC 4.6825</strain>
    </source>
</reference>
<protein>
    <recommendedName>
        <fullName evidence="3">DUF559 domain-containing protein</fullName>
    </recommendedName>
</protein>
<evidence type="ECO:0000313" key="2">
    <source>
        <dbReference type="Proteomes" id="UP000182841"/>
    </source>
</evidence>
<dbReference type="STRING" id="943816.AN217_07690"/>
<keyword evidence="2" id="KW-1185">Reference proteome</keyword>
<accession>A0A1H9UCG5</accession>
<dbReference type="RefSeq" id="WP_075001364.1">
    <property type="nucleotide sequence ID" value="NZ_FOGO01000008.1"/>
</dbReference>